<name>A0A5N6TQP1_ASPAV</name>
<feature type="compositionally biased region" description="Polar residues" evidence="1">
    <location>
        <begin position="388"/>
        <end position="404"/>
    </location>
</feature>
<dbReference type="Proteomes" id="UP000325780">
    <property type="component" value="Unassembled WGS sequence"/>
</dbReference>
<keyword evidence="4" id="KW-1185">Reference proteome</keyword>
<sequence length="498" mass="55897">MTSPGYSMDAIGQPMTAKEEGQQQMLPYHDMTRSRAPEVQCSPSTTTFNFPYPHFALLYINRNGELNVEASSSIASYEKSIFTHDVKERFLKSATVGWQTDLQGIHSSSVGHMDGDVTGKPFLTNFGLQHPQPSWYQPELIPCEWQSLQNKRHRRNLRRVDSELGRDSNSNSPGATIRWTALRLGQRDLLRSYYEKAFENFQQLNCRAIAKAFVKLVEPRKQVNHPYNGRKTTAGSTQRVDPELTKPRWWPTGVTHREPDHLLKAERIRLLVHILCELRDSHGVTADKLKDAGQDVRRQIMPAERLRVLDEIYYVREMEELYLDGKISGDTIIHVSHVHLAEANAETELHETSANDNPSNLLNPTVSAKRDASSMSKGPSFGYEGDMHSSTENSQHSRQSPHQDSSVPLSPVSSPVISRKSSLESSLTTYSTDLTSSMLSSSEASRALYAPKDANTIGSCIPTYYTQQISTQTAGHGAQTGFWNPLPQAHQPLAFQGY</sequence>
<dbReference type="InterPro" id="IPR047092">
    <property type="entry name" value="AFUB_07903/YDR124W-like_hel"/>
</dbReference>
<dbReference type="EMBL" id="ML742151">
    <property type="protein sequence ID" value="KAE8148672.1"/>
    <property type="molecule type" value="Genomic_DNA"/>
</dbReference>
<evidence type="ECO:0000256" key="1">
    <source>
        <dbReference type="SAM" id="MobiDB-lite"/>
    </source>
</evidence>
<feature type="compositionally biased region" description="Low complexity" evidence="1">
    <location>
        <begin position="405"/>
        <end position="425"/>
    </location>
</feature>
<proteinExistence type="predicted"/>
<dbReference type="Pfam" id="PF11001">
    <property type="entry name" value="AFUB_07903_YDR124W_hel"/>
    <property type="match status" value="1"/>
</dbReference>
<dbReference type="PANTHER" id="PTHR36102">
    <property type="entry name" value="CHROMOSOME 10, WHOLE GENOME SHOTGUN SEQUENCE"/>
    <property type="match status" value="1"/>
</dbReference>
<dbReference type="OrthoDB" id="5338458at2759"/>
<accession>A0A5N6TQP1</accession>
<feature type="domain" description="Subtelomeric hrmA-associated cluster protein AFUB-079030/YDR124W-like helical bundle" evidence="2">
    <location>
        <begin position="184"/>
        <end position="318"/>
    </location>
</feature>
<feature type="compositionally biased region" description="Polar residues" evidence="1">
    <location>
        <begin position="354"/>
        <end position="366"/>
    </location>
</feature>
<dbReference type="InterPro" id="IPR021264">
    <property type="entry name" value="AFUB_079030/YDR124W-like"/>
</dbReference>
<reference evidence="3 4" key="1">
    <citation type="submission" date="2019-04" db="EMBL/GenBank/DDBJ databases">
        <title>Friends and foes A comparative genomics study of 23 Aspergillus species from section Flavi.</title>
        <authorList>
            <consortium name="DOE Joint Genome Institute"/>
            <person name="Kjaerbolling I."/>
            <person name="Vesth T."/>
            <person name="Frisvad J.C."/>
            <person name="Nybo J.L."/>
            <person name="Theobald S."/>
            <person name="Kildgaard S."/>
            <person name="Isbrandt T."/>
            <person name="Kuo A."/>
            <person name="Sato A."/>
            <person name="Lyhne E.K."/>
            <person name="Kogle M.E."/>
            <person name="Wiebenga A."/>
            <person name="Kun R.S."/>
            <person name="Lubbers R.J."/>
            <person name="Makela M.R."/>
            <person name="Barry K."/>
            <person name="Chovatia M."/>
            <person name="Clum A."/>
            <person name="Daum C."/>
            <person name="Haridas S."/>
            <person name="He G."/>
            <person name="LaButti K."/>
            <person name="Lipzen A."/>
            <person name="Mondo S."/>
            <person name="Riley R."/>
            <person name="Salamov A."/>
            <person name="Simmons B.A."/>
            <person name="Magnuson J.K."/>
            <person name="Henrissat B."/>
            <person name="Mortensen U.H."/>
            <person name="Larsen T.O."/>
            <person name="Devries R.P."/>
            <person name="Grigoriev I.V."/>
            <person name="Machida M."/>
            <person name="Baker S.E."/>
            <person name="Andersen M.R."/>
        </authorList>
    </citation>
    <scope>NUCLEOTIDE SEQUENCE [LARGE SCALE GENOMIC DNA]</scope>
    <source>
        <strain evidence="3 4">IBT 18842</strain>
    </source>
</reference>
<evidence type="ECO:0000313" key="4">
    <source>
        <dbReference type="Proteomes" id="UP000325780"/>
    </source>
</evidence>
<dbReference type="PANTHER" id="PTHR36102:SF4">
    <property type="entry name" value="YDR124W-LIKE HELICAL BUNDLE DOMAIN-CONTAINING PROTEIN"/>
    <property type="match status" value="1"/>
</dbReference>
<organism evidence="3 4">
    <name type="scientific">Aspergillus avenaceus</name>
    <dbReference type="NCBI Taxonomy" id="36643"/>
    <lineage>
        <taxon>Eukaryota</taxon>
        <taxon>Fungi</taxon>
        <taxon>Dikarya</taxon>
        <taxon>Ascomycota</taxon>
        <taxon>Pezizomycotina</taxon>
        <taxon>Eurotiomycetes</taxon>
        <taxon>Eurotiomycetidae</taxon>
        <taxon>Eurotiales</taxon>
        <taxon>Aspergillaceae</taxon>
        <taxon>Aspergillus</taxon>
        <taxon>Aspergillus subgen. Circumdati</taxon>
    </lineage>
</organism>
<protein>
    <recommendedName>
        <fullName evidence="2">Subtelomeric hrmA-associated cluster protein AFUB-079030/YDR124W-like helical bundle domain-containing protein</fullName>
    </recommendedName>
</protein>
<dbReference type="AlphaFoldDB" id="A0A5N6TQP1"/>
<evidence type="ECO:0000313" key="3">
    <source>
        <dbReference type="EMBL" id="KAE8148672.1"/>
    </source>
</evidence>
<feature type="region of interest" description="Disordered" evidence="1">
    <location>
        <begin position="347"/>
        <end position="425"/>
    </location>
</feature>
<evidence type="ECO:0000259" key="2">
    <source>
        <dbReference type="Pfam" id="PF11001"/>
    </source>
</evidence>
<gene>
    <name evidence="3" type="ORF">BDV25DRAFT_14161</name>
</gene>